<dbReference type="Gene3D" id="3.30.870.10">
    <property type="entry name" value="Endonuclease Chain A"/>
    <property type="match status" value="2"/>
</dbReference>
<dbReference type="GO" id="GO:0005576">
    <property type="term" value="C:extracellular region"/>
    <property type="evidence" value="ECO:0007669"/>
    <property type="project" value="UniProtKB-SubCell"/>
</dbReference>
<dbReference type="InterPro" id="IPR001736">
    <property type="entry name" value="PLipase_D/transphosphatidylase"/>
</dbReference>
<protein>
    <recommendedName>
        <fullName evidence="3">Phospholipase D</fullName>
    </recommendedName>
    <alternativeName>
        <fullName evidence="5">Choline phosphatase</fullName>
    </alternativeName>
</protein>
<keyword evidence="7" id="KW-0808">Transferase</keyword>
<dbReference type="AlphaFoldDB" id="A0A1S1HAE0"/>
<sequence length="400" mass="44549">MTERDATGKAIGGDAGRVEHGGDFVVAGNRLALLTEGPERLEALIALIADARASLRLLYYTYAADQAGRAVRDALLAALDRGVRVSLIVDGFGSPANQAFFHPLEARGADICRFIPRFGRRYLLRNHQKLALADDGRALIGGFNIEDAYFAPPSRPEAWRDLGLVVEGPAAERLAGYFDALAAWAATPRARMRDLRRALGQWSQLAGPVRWLIGGPTRRLNPWARAVKDDIRAARRLDMIAAYFIPNPAMVRRIGNAAQRGPVRIVTAAKSDSLSTVAAARHTYRRLLRRGVGIYEFQPCKLHTKLIVVDDTVYIGSANFDIRSLYLNLELMLRIEDRAFADHLHGYVDGECAASRHVTRAIHRRESGWLARLRWRMAYYLLAVVDARLTWRLNFGVDAD</sequence>
<keyword evidence="8" id="KW-1185">Reference proteome</keyword>
<accession>A0A1S1HAE0</accession>
<proteinExistence type="predicted"/>
<evidence type="ECO:0000256" key="1">
    <source>
        <dbReference type="ARBA" id="ARBA00003145"/>
    </source>
</evidence>
<dbReference type="Proteomes" id="UP000179467">
    <property type="component" value="Unassembled WGS sequence"/>
</dbReference>
<evidence type="ECO:0000259" key="6">
    <source>
        <dbReference type="PROSITE" id="PS50035"/>
    </source>
</evidence>
<feature type="domain" description="PLD phosphodiesterase" evidence="6">
    <location>
        <begin position="302"/>
        <end position="324"/>
    </location>
</feature>
<dbReference type="InterPro" id="IPR025202">
    <property type="entry name" value="PLD-like_dom"/>
</dbReference>
<comment type="caution">
    <text evidence="7">The sequence shown here is derived from an EMBL/GenBank/DDBJ whole genome shotgun (WGS) entry which is preliminary data.</text>
</comment>
<comment type="function">
    <text evidence="1">Could be a virulence factor.</text>
</comment>
<keyword evidence="4" id="KW-0964">Secreted</keyword>
<dbReference type="EMBL" id="MIPT01000001">
    <property type="protein sequence ID" value="OHT18431.1"/>
    <property type="molecule type" value="Genomic_DNA"/>
</dbReference>
<dbReference type="PANTHER" id="PTHR21248">
    <property type="entry name" value="CARDIOLIPIN SYNTHASE"/>
    <property type="match status" value="1"/>
</dbReference>
<feature type="domain" description="PLD phosphodiesterase" evidence="6">
    <location>
        <begin position="122"/>
        <end position="149"/>
    </location>
</feature>
<dbReference type="PANTHER" id="PTHR21248:SF23">
    <property type="entry name" value="CARDIOLIPIN SYNTHASE B"/>
    <property type="match status" value="1"/>
</dbReference>
<dbReference type="PROSITE" id="PS50035">
    <property type="entry name" value="PLD"/>
    <property type="match status" value="2"/>
</dbReference>
<dbReference type="Pfam" id="PF13091">
    <property type="entry name" value="PLDc_2"/>
    <property type="match status" value="2"/>
</dbReference>
<evidence type="ECO:0000256" key="4">
    <source>
        <dbReference type="ARBA" id="ARBA00022525"/>
    </source>
</evidence>
<dbReference type="SUPFAM" id="SSF56024">
    <property type="entry name" value="Phospholipase D/nuclease"/>
    <property type="match status" value="2"/>
</dbReference>
<dbReference type="RefSeq" id="WP_254684337.1">
    <property type="nucleotide sequence ID" value="NZ_MIPT01000001.1"/>
</dbReference>
<evidence type="ECO:0000256" key="2">
    <source>
        <dbReference type="ARBA" id="ARBA00004613"/>
    </source>
</evidence>
<evidence type="ECO:0000313" key="7">
    <source>
        <dbReference type="EMBL" id="OHT18431.1"/>
    </source>
</evidence>
<gene>
    <name evidence="7" type="primary">cls_1</name>
    <name evidence="7" type="ORF">BHE75_00402</name>
</gene>
<dbReference type="GO" id="GO:0008808">
    <property type="term" value="F:cardiolipin synthase activity"/>
    <property type="evidence" value="ECO:0007669"/>
    <property type="project" value="TreeGrafter"/>
</dbReference>
<evidence type="ECO:0000313" key="8">
    <source>
        <dbReference type="Proteomes" id="UP000179467"/>
    </source>
</evidence>
<organism evidence="7 8">
    <name type="scientific">Edaphosphingomonas haloaromaticamans</name>
    <dbReference type="NCBI Taxonomy" id="653954"/>
    <lineage>
        <taxon>Bacteria</taxon>
        <taxon>Pseudomonadati</taxon>
        <taxon>Pseudomonadota</taxon>
        <taxon>Alphaproteobacteria</taxon>
        <taxon>Sphingomonadales</taxon>
        <taxon>Rhizorhabdaceae</taxon>
        <taxon>Edaphosphingomonas</taxon>
    </lineage>
</organism>
<dbReference type="GO" id="GO:0032049">
    <property type="term" value="P:cardiolipin biosynthetic process"/>
    <property type="evidence" value="ECO:0007669"/>
    <property type="project" value="UniProtKB-ARBA"/>
</dbReference>
<dbReference type="GO" id="GO:0016020">
    <property type="term" value="C:membrane"/>
    <property type="evidence" value="ECO:0007669"/>
    <property type="project" value="TreeGrafter"/>
</dbReference>
<comment type="subcellular location">
    <subcellularLocation>
        <location evidence="2">Secreted</location>
    </subcellularLocation>
</comment>
<reference evidence="7 8" key="1">
    <citation type="submission" date="2016-09" db="EMBL/GenBank/DDBJ databases">
        <title>Metabolic pathway, cell adaptation mechanisms and a novel monoxygenase revealed through proteogenomic-transcription analysis of a Sphingomonas haloaromaticamans strain degrading the fungicide ortho-phenylphenol.</title>
        <authorList>
            <person name="Perruchon C."/>
            <person name="Papadopoulou E.S."/>
            <person name="Rousidou C."/>
            <person name="Vasileiadis S."/>
            <person name="Tanou G."/>
            <person name="Amoutzias G."/>
            <person name="Molassiotis A."/>
            <person name="Karpouzas D.G."/>
        </authorList>
    </citation>
    <scope>NUCLEOTIDE SEQUENCE [LARGE SCALE GENOMIC DNA]</scope>
    <source>
        <strain evidence="7 8">P3</strain>
    </source>
</reference>
<name>A0A1S1HAE0_9SPHN</name>
<dbReference type="CDD" id="cd09110">
    <property type="entry name" value="PLDc_CLS_1"/>
    <property type="match status" value="1"/>
</dbReference>
<evidence type="ECO:0000256" key="5">
    <source>
        <dbReference type="ARBA" id="ARBA00029594"/>
    </source>
</evidence>
<evidence type="ECO:0000256" key="3">
    <source>
        <dbReference type="ARBA" id="ARBA00018392"/>
    </source>
</evidence>
<dbReference type="SMART" id="SM00155">
    <property type="entry name" value="PLDc"/>
    <property type="match status" value="2"/>
</dbReference>